<dbReference type="PRINTS" id="PR00038">
    <property type="entry name" value="HTHLUXR"/>
</dbReference>
<dbReference type="Pfam" id="PF00196">
    <property type="entry name" value="GerE"/>
    <property type="match status" value="1"/>
</dbReference>
<dbReference type="InterPro" id="IPR016032">
    <property type="entry name" value="Sig_transdc_resp-reg_C-effctor"/>
</dbReference>
<feature type="domain" description="HTH luxR-type" evidence="4">
    <location>
        <begin position="187"/>
        <end position="252"/>
    </location>
</feature>
<dbReference type="InterPro" id="IPR000792">
    <property type="entry name" value="Tscrpt_reg_LuxR_C"/>
</dbReference>
<evidence type="ECO:0000313" key="6">
    <source>
        <dbReference type="Proteomes" id="UP000543804"/>
    </source>
</evidence>
<evidence type="ECO:0000313" key="5">
    <source>
        <dbReference type="EMBL" id="NMD99297.1"/>
    </source>
</evidence>
<evidence type="ECO:0000259" key="4">
    <source>
        <dbReference type="PROSITE" id="PS50043"/>
    </source>
</evidence>
<dbReference type="PANTHER" id="PTHR44688">
    <property type="entry name" value="DNA-BINDING TRANSCRIPTIONAL ACTIVATOR DEVR_DOSR"/>
    <property type="match status" value="1"/>
</dbReference>
<dbReference type="InterPro" id="IPR036388">
    <property type="entry name" value="WH-like_DNA-bd_sf"/>
</dbReference>
<sequence>MLKESEWLTINNVLLELYAQENLEQLTNKLMRIIRILIPYTKGFLLLLDAEEHVDRENSVFFGMSDEEIRRYLHTFYEKDYMRYVSDMAQETTVYRDTDIINNNIRQKTEFYQSFLKQADIPYGCGLMIQHGGKKIAAFSLFRKAQLGNFTQQNIEVLSVLRKHIENMLSRAMAPARAQDFEIQVASFAEAYHLTKREREVLTLMTKGLSNQEICQTLVVSLSTIKKHIYNLFSKTKVNSRTQLLHLLMQGRCTKVEDGATFAAKEAI</sequence>
<gene>
    <name evidence="5" type="ORF">HF878_07435</name>
</gene>
<proteinExistence type="predicted"/>
<name>A0A848BDJ4_9FIRM</name>
<dbReference type="EMBL" id="JABAFA010000026">
    <property type="protein sequence ID" value="NMD99297.1"/>
    <property type="molecule type" value="Genomic_DNA"/>
</dbReference>
<keyword evidence="2" id="KW-0238">DNA-binding</keyword>
<reference evidence="5 6" key="1">
    <citation type="submission" date="2020-04" db="EMBL/GenBank/DDBJ databases">
        <authorList>
            <person name="Hitch T.C.A."/>
            <person name="Wylensek D."/>
            <person name="Clavel T."/>
        </authorList>
    </citation>
    <scope>NUCLEOTIDE SEQUENCE [LARGE SCALE GENOMIC DNA]</scope>
    <source>
        <strain evidence="5 6">PG-130-P53-12</strain>
    </source>
</reference>
<dbReference type="Proteomes" id="UP000543804">
    <property type="component" value="Unassembled WGS sequence"/>
</dbReference>
<dbReference type="PANTHER" id="PTHR44688:SF16">
    <property type="entry name" value="DNA-BINDING TRANSCRIPTIONAL ACTIVATOR DEVR_DOSR"/>
    <property type="match status" value="1"/>
</dbReference>
<evidence type="ECO:0000256" key="2">
    <source>
        <dbReference type="ARBA" id="ARBA00023125"/>
    </source>
</evidence>
<comment type="caution">
    <text evidence="5">The sequence shown here is derived from an EMBL/GenBank/DDBJ whole genome shotgun (WGS) entry which is preliminary data.</text>
</comment>
<accession>A0A848BDJ4</accession>
<keyword evidence="1" id="KW-0805">Transcription regulation</keyword>
<dbReference type="SMART" id="SM00421">
    <property type="entry name" value="HTH_LUXR"/>
    <property type="match status" value="1"/>
</dbReference>
<dbReference type="GO" id="GO:0006355">
    <property type="term" value="P:regulation of DNA-templated transcription"/>
    <property type="evidence" value="ECO:0007669"/>
    <property type="project" value="InterPro"/>
</dbReference>
<evidence type="ECO:0000256" key="3">
    <source>
        <dbReference type="ARBA" id="ARBA00023163"/>
    </source>
</evidence>
<keyword evidence="3" id="KW-0804">Transcription</keyword>
<dbReference type="SUPFAM" id="SSF55781">
    <property type="entry name" value="GAF domain-like"/>
    <property type="match status" value="1"/>
</dbReference>
<dbReference type="PROSITE" id="PS50043">
    <property type="entry name" value="HTH_LUXR_2"/>
    <property type="match status" value="1"/>
</dbReference>
<dbReference type="AlphaFoldDB" id="A0A848BDJ4"/>
<dbReference type="InterPro" id="IPR029016">
    <property type="entry name" value="GAF-like_dom_sf"/>
</dbReference>
<dbReference type="Gene3D" id="3.30.450.40">
    <property type="match status" value="1"/>
</dbReference>
<evidence type="ECO:0000256" key="1">
    <source>
        <dbReference type="ARBA" id="ARBA00023015"/>
    </source>
</evidence>
<keyword evidence="6" id="KW-1185">Reference proteome</keyword>
<protein>
    <submittedName>
        <fullName evidence="5">Response regulator transcription factor</fullName>
    </submittedName>
</protein>
<dbReference type="SUPFAM" id="SSF46894">
    <property type="entry name" value="C-terminal effector domain of the bipartite response regulators"/>
    <property type="match status" value="1"/>
</dbReference>
<organism evidence="5 6">
    <name type="scientific">Selenomonas bovis</name>
    <dbReference type="NCBI Taxonomy" id="416586"/>
    <lineage>
        <taxon>Bacteria</taxon>
        <taxon>Bacillati</taxon>
        <taxon>Bacillota</taxon>
        <taxon>Negativicutes</taxon>
        <taxon>Selenomonadales</taxon>
        <taxon>Selenomonadaceae</taxon>
        <taxon>Selenomonas</taxon>
    </lineage>
</organism>
<dbReference type="GO" id="GO:0003677">
    <property type="term" value="F:DNA binding"/>
    <property type="evidence" value="ECO:0007669"/>
    <property type="project" value="UniProtKB-KW"/>
</dbReference>
<dbReference type="Gene3D" id="1.10.10.10">
    <property type="entry name" value="Winged helix-like DNA-binding domain superfamily/Winged helix DNA-binding domain"/>
    <property type="match status" value="1"/>
</dbReference>
<dbReference type="CDD" id="cd06170">
    <property type="entry name" value="LuxR_C_like"/>
    <property type="match status" value="1"/>
</dbReference>
<dbReference type="RefSeq" id="WP_170077664.1">
    <property type="nucleotide sequence ID" value="NZ_JABAFA010000026.1"/>
</dbReference>